<protein>
    <submittedName>
        <fullName evidence="1">Uncharacterized protein</fullName>
    </submittedName>
</protein>
<organism evidence="1 2">
    <name type="scientific">Conger conger</name>
    <name type="common">Conger eel</name>
    <name type="synonym">Muraena conger</name>
    <dbReference type="NCBI Taxonomy" id="82655"/>
    <lineage>
        <taxon>Eukaryota</taxon>
        <taxon>Metazoa</taxon>
        <taxon>Chordata</taxon>
        <taxon>Craniata</taxon>
        <taxon>Vertebrata</taxon>
        <taxon>Euteleostomi</taxon>
        <taxon>Actinopterygii</taxon>
        <taxon>Neopterygii</taxon>
        <taxon>Teleostei</taxon>
        <taxon>Anguilliformes</taxon>
        <taxon>Congridae</taxon>
        <taxon>Conger</taxon>
    </lineage>
</organism>
<dbReference type="EMBL" id="JAFJMO010000006">
    <property type="protein sequence ID" value="KAJ8274517.1"/>
    <property type="molecule type" value="Genomic_DNA"/>
</dbReference>
<dbReference type="AlphaFoldDB" id="A0A9Q1DL17"/>
<proteinExistence type="predicted"/>
<reference evidence="1" key="1">
    <citation type="journal article" date="2023" name="Science">
        <title>Genome structures resolve the early diversification of teleost fishes.</title>
        <authorList>
            <person name="Parey E."/>
            <person name="Louis A."/>
            <person name="Montfort J."/>
            <person name="Bouchez O."/>
            <person name="Roques C."/>
            <person name="Iampietro C."/>
            <person name="Lluch J."/>
            <person name="Castinel A."/>
            <person name="Donnadieu C."/>
            <person name="Desvignes T."/>
            <person name="Floi Bucao C."/>
            <person name="Jouanno E."/>
            <person name="Wen M."/>
            <person name="Mejri S."/>
            <person name="Dirks R."/>
            <person name="Jansen H."/>
            <person name="Henkel C."/>
            <person name="Chen W.J."/>
            <person name="Zahm M."/>
            <person name="Cabau C."/>
            <person name="Klopp C."/>
            <person name="Thompson A.W."/>
            <person name="Robinson-Rechavi M."/>
            <person name="Braasch I."/>
            <person name="Lecointre G."/>
            <person name="Bobe J."/>
            <person name="Postlethwait J.H."/>
            <person name="Berthelot C."/>
            <person name="Roest Crollius H."/>
            <person name="Guiguen Y."/>
        </authorList>
    </citation>
    <scope>NUCLEOTIDE SEQUENCE</scope>
    <source>
        <strain evidence="1">Concon-B</strain>
    </source>
</reference>
<comment type="caution">
    <text evidence="1">The sequence shown here is derived from an EMBL/GenBank/DDBJ whole genome shotgun (WGS) entry which is preliminary data.</text>
</comment>
<keyword evidence="2" id="KW-1185">Reference proteome</keyword>
<sequence length="121" mass="13328">MDLMPEGGPKQRLSTDLAALSSDKKYVYVGLSNSEKSLENCSMAGSKAEKEAPMPEPEATVPVISTIKEDQCNITAADLKRNSTKNNDSPKVNFMLWCSNDSRERETELASSVKQKLKCLK</sequence>
<name>A0A9Q1DL17_CONCO</name>
<evidence type="ECO:0000313" key="2">
    <source>
        <dbReference type="Proteomes" id="UP001152803"/>
    </source>
</evidence>
<gene>
    <name evidence="1" type="ORF">COCON_G00091420</name>
</gene>
<accession>A0A9Q1DL17</accession>
<evidence type="ECO:0000313" key="1">
    <source>
        <dbReference type="EMBL" id="KAJ8274517.1"/>
    </source>
</evidence>
<dbReference type="Proteomes" id="UP001152803">
    <property type="component" value="Unassembled WGS sequence"/>
</dbReference>